<proteinExistence type="predicted"/>
<evidence type="ECO:0000313" key="1">
    <source>
        <dbReference type="EMBL" id="KFG71367.1"/>
    </source>
</evidence>
<comment type="caution">
    <text evidence="1">The sequence shown here is derived from an EMBL/GenBank/DDBJ whole genome shotgun (WGS) entry which is preliminary data.</text>
</comment>
<name>A0A086MR49_9ACTN</name>
<dbReference type="Pfam" id="PF25680">
    <property type="entry name" value="Mom"/>
    <property type="match status" value="1"/>
</dbReference>
<dbReference type="InterPro" id="IPR057895">
    <property type="entry name" value="Mom"/>
</dbReference>
<organism evidence="1 2">
    <name type="scientific">Streptomyces mutabilis</name>
    <dbReference type="NCBI Taxonomy" id="67332"/>
    <lineage>
        <taxon>Bacteria</taxon>
        <taxon>Bacillati</taxon>
        <taxon>Actinomycetota</taxon>
        <taxon>Actinomycetes</taxon>
        <taxon>Kitasatosporales</taxon>
        <taxon>Streptomycetaceae</taxon>
        <taxon>Streptomyces</taxon>
    </lineage>
</organism>
<dbReference type="AlphaFoldDB" id="A0A086MR49"/>
<keyword evidence="2" id="KW-1185">Reference proteome</keyword>
<accession>A0A086MR49</accession>
<dbReference type="HOGENOM" id="CLU_080169_0_0_11"/>
<sequence>MPEKLAKDFVLAHHYSASYPSATRRFGLYRVDAGEPRLSGVAVFGTPAGANVLSRALPELRPNIEALVCSRFVLTDACPGNSESWFLARCFSELRATGVKGVVSFADPVPRRSADGTLTAIGHIGRIYQATNAVYTGRGAARTLVLLPDGTILHDRAAQKIRKQEQGHRYCEEKLIRLGATVPRAGVNPAAWLRDALEDIGARRIRHRGPHRYVFRLPSNRREREAIRLGHPPLAAYPKAPDVPD</sequence>
<dbReference type="EMBL" id="JNFQ01000007">
    <property type="protein sequence ID" value="KFG71367.1"/>
    <property type="molecule type" value="Genomic_DNA"/>
</dbReference>
<gene>
    <name evidence="1" type="ORF">FM21_34285</name>
</gene>
<reference evidence="1 2" key="1">
    <citation type="submission" date="2014-05" db="EMBL/GenBank/DDBJ databases">
        <title>Complete genome sequence of the Streptomyces mutabilis TRM45540.</title>
        <authorList>
            <person name="Luo X."/>
            <person name="Zhang L."/>
        </authorList>
    </citation>
    <scope>NUCLEOTIDE SEQUENCE [LARGE SCALE GENOMIC DNA]</scope>
    <source>
        <strain evidence="1 2">TRM45540</strain>
    </source>
</reference>
<dbReference type="Proteomes" id="UP000029095">
    <property type="component" value="Unassembled WGS sequence"/>
</dbReference>
<evidence type="ECO:0000313" key="2">
    <source>
        <dbReference type="Proteomes" id="UP000029095"/>
    </source>
</evidence>
<protein>
    <submittedName>
        <fullName evidence="1">Uncharacterized protein</fullName>
    </submittedName>
</protein>